<reference evidence="2 3" key="1">
    <citation type="submission" date="2015-04" db="EMBL/GenBank/DDBJ databases">
        <title>Microcin producing Clostridium sp. JC272T.</title>
        <authorList>
            <person name="Jyothsna T."/>
            <person name="Sasikala C."/>
            <person name="Ramana C."/>
        </authorList>
    </citation>
    <scope>NUCLEOTIDE SEQUENCE [LARGE SCALE GENOMIC DNA]</scope>
    <source>
        <strain evidence="2 3">JC272</strain>
    </source>
</reference>
<comment type="caution">
    <text evidence="2">The sequence shown here is derived from an EMBL/GenBank/DDBJ whole genome shotgun (WGS) entry which is preliminary data.</text>
</comment>
<dbReference type="AlphaFoldDB" id="A0A0M3DLD9"/>
<dbReference type="RefSeq" id="WP_152650768.1">
    <property type="nucleotide sequence ID" value="NZ_LBBT01000096.1"/>
</dbReference>
<dbReference type="PANTHER" id="PTHR46889:SF4">
    <property type="entry name" value="TRANSPOSASE INSO FOR INSERTION SEQUENCE ELEMENT IS911B-RELATED"/>
    <property type="match status" value="1"/>
</dbReference>
<dbReference type="Proteomes" id="UP000034407">
    <property type="component" value="Unassembled WGS sequence"/>
</dbReference>
<dbReference type="InterPro" id="IPR001584">
    <property type="entry name" value="Integrase_cat-core"/>
</dbReference>
<dbReference type="EMBL" id="LBBT01000096">
    <property type="protein sequence ID" value="KKY02207.1"/>
    <property type="molecule type" value="Genomic_DNA"/>
</dbReference>
<dbReference type="GO" id="GO:0015074">
    <property type="term" value="P:DNA integration"/>
    <property type="evidence" value="ECO:0007669"/>
    <property type="project" value="InterPro"/>
</dbReference>
<dbReference type="InterPro" id="IPR012337">
    <property type="entry name" value="RNaseH-like_sf"/>
</dbReference>
<name>A0A0M3DLD9_9FIRM</name>
<feature type="non-terminal residue" evidence="2">
    <location>
        <position position="1"/>
    </location>
</feature>
<feature type="domain" description="Integrase catalytic" evidence="1">
    <location>
        <begin position="15"/>
        <end position="67"/>
    </location>
</feature>
<evidence type="ECO:0000313" key="2">
    <source>
        <dbReference type="EMBL" id="KKY02207.1"/>
    </source>
</evidence>
<dbReference type="PATRIC" id="fig|1629550.3.peg.354"/>
<gene>
    <name evidence="2" type="ORF">VN21_04400</name>
</gene>
<evidence type="ECO:0000259" key="1">
    <source>
        <dbReference type="Pfam" id="PF13333"/>
    </source>
</evidence>
<proteinExistence type="predicted"/>
<accession>A0A0M3DLD9</accession>
<organism evidence="2 3">
    <name type="scientific">Paraclostridium benzoelyticum</name>
    <dbReference type="NCBI Taxonomy" id="1629550"/>
    <lineage>
        <taxon>Bacteria</taxon>
        <taxon>Bacillati</taxon>
        <taxon>Bacillota</taxon>
        <taxon>Clostridia</taxon>
        <taxon>Peptostreptococcales</taxon>
        <taxon>Peptostreptococcaceae</taxon>
        <taxon>Paraclostridium</taxon>
    </lineage>
</organism>
<dbReference type="PANTHER" id="PTHR46889">
    <property type="entry name" value="TRANSPOSASE INSF FOR INSERTION SEQUENCE IS3B-RELATED"/>
    <property type="match status" value="1"/>
</dbReference>
<evidence type="ECO:0000313" key="3">
    <source>
        <dbReference type="Proteomes" id="UP000034407"/>
    </source>
</evidence>
<keyword evidence="3" id="KW-1185">Reference proteome</keyword>
<dbReference type="SUPFAM" id="SSF53098">
    <property type="entry name" value="Ribonuclease H-like"/>
    <property type="match status" value="1"/>
</dbReference>
<protein>
    <submittedName>
        <fullName evidence="2">Integrase</fullName>
    </submittedName>
</protein>
<sequence length="74" mass="9001">SMSRKGTCLDNSPMENFFGVMKQEMYYGKIYKSFNELEIAITDYIYYYNNNRIKEKLNWRSPVKYRIDYESKIA</sequence>
<dbReference type="OrthoDB" id="1757919at2"/>
<dbReference type="InterPro" id="IPR050900">
    <property type="entry name" value="Transposase_IS3/IS150/IS904"/>
</dbReference>
<dbReference type="Pfam" id="PF13333">
    <property type="entry name" value="rve_2"/>
    <property type="match status" value="1"/>
</dbReference>